<name>A0A7C9DDK9_OPUST</name>
<dbReference type="EMBL" id="GISG01112690">
    <property type="protein sequence ID" value="MBA4639227.1"/>
    <property type="molecule type" value="Transcribed_RNA"/>
</dbReference>
<organism evidence="1">
    <name type="scientific">Opuntia streptacantha</name>
    <name type="common">Prickly pear cactus</name>
    <name type="synonym">Opuntia cardona</name>
    <dbReference type="NCBI Taxonomy" id="393608"/>
    <lineage>
        <taxon>Eukaryota</taxon>
        <taxon>Viridiplantae</taxon>
        <taxon>Streptophyta</taxon>
        <taxon>Embryophyta</taxon>
        <taxon>Tracheophyta</taxon>
        <taxon>Spermatophyta</taxon>
        <taxon>Magnoliopsida</taxon>
        <taxon>eudicotyledons</taxon>
        <taxon>Gunneridae</taxon>
        <taxon>Pentapetalae</taxon>
        <taxon>Caryophyllales</taxon>
        <taxon>Cactineae</taxon>
        <taxon>Cactaceae</taxon>
        <taxon>Opuntioideae</taxon>
        <taxon>Opuntia</taxon>
    </lineage>
</organism>
<accession>A0A7C9DDK9</accession>
<dbReference type="AlphaFoldDB" id="A0A7C9DDK9"/>
<evidence type="ECO:0000313" key="1">
    <source>
        <dbReference type="EMBL" id="MBA4639227.1"/>
    </source>
</evidence>
<proteinExistence type="predicted"/>
<reference evidence="1" key="1">
    <citation type="journal article" date="2013" name="J. Plant Res.">
        <title>Effect of fungi and light on seed germination of three Opuntia species from semiarid lands of central Mexico.</title>
        <authorList>
            <person name="Delgado-Sanchez P."/>
            <person name="Jimenez-Bremont J.F."/>
            <person name="Guerrero-Gonzalez Mde L."/>
            <person name="Flores J."/>
        </authorList>
    </citation>
    <scope>NUCLEOTIDE SEQUENCE</scope>
    <source>
        <tissue evidence="1">Cladode</tissue>
    </source>
</reference>
<sequence>MTQSSFWQVACHKCWISRNGQREKNLGELQRPKLLNSTVTLRPIRLILRTENIIYDNQVVCDKCSGEATQLVSQEIVWLRWVERTLVVHKALQVHPKSIGDRHSVSCWSYVFPAVTSRCHIC</sequence>
<protein>
    <submittedName>
        <fullName evidence="1">Uncharacterized protein</fullName>
    </submittedName>
</protein>
<reference evidence="1" key="2">
    <citation type="submission" date="2020-07" db="EMBL/GenBank/DDBJ databases">
        <authorList>
            <person name="Vera ALvarez R."/>
            <person name="Arias-Moreno D.M."/>
            <person name="Jimenez-Jacinto V."/>
            <person name="Jimenez-Bremont J.F."/>
            <person name="Swaminathan K."/>
            <person name="Moose S.P."/>
            <person name="Guerrero-Gonzalez M.L."/>
            <person name="Marino-Ramirez L."/>
            <person name="Landsman D."/>
            <person name="Rodriguez-Kessler M."/>
            <person name="Delgado-Sanchez P."/>
        </authorList>
    </citation>
    <scope>NUCLEOTIDE SEQUENCE</scope>
    <source>
        <tissue evidence="1">Cladode</tissue>
    </source>
</reference>